<evidence type="ECO:0000259" key="4">
    <source>
        <dbReference type="PROSITE" id="PS50022"/>
    </source>
</evidence>
<dbReference type="GO" id="GO:0016787">
    <property type="term" value="F:hydrolase activity"/>
    <property type="evidence" value="ECO:0007669"/>
    <property type="project" value="UniProtKB-KW"/>
</dbReference>
<protein>
    <recommendedName>
        <fullName evidence="4">F5/8 type C domain-containing protein</fullName>
    </recommendedName>
</protein>
<dbReference type="EMBL" id="AXCY01000054">
    <property type="protein sequence ID" value="KGM10334.1"/>
    <property type="molecule type" value="Genomic_DNA"/>
</dbReference>
<sequence length="676" mass="71674">MGLAVVALLAAGTAPAVATPDPGPPDAPATTGAAPTAVTLPVVGTLDVPTHAAVLEATRRAADYYAPTWPLTTVTRNGWSWATYADGGTRLFTTAGDQRYLEQAVAWGTRSSWALPCSTTLNPDCVKAGQVYVDLAALDPRASLTAFDAQMTRDLTGLPLSQYYWVDALYMGLPAWVHAARRTGDPAYLAKLDALFAHVRDDGWTTVFPCTATQRGLYDAAERLWYRDCRYVGTRDASGSEVFWGRGNGWVVAAMAQVLETLPPGDPRAATYRDMLVGMADRLRTLQGSDGMWRPSLTNPSAFPQPETSATGLIAYAIGYGVRTGVLDRATYLPVLVKAWRGLTTVALRPSGFVSGCQYVGFAPATPYTAAAPRTAPTATSAGTLHVDSPPFCVGAFLLAGSEMARLTGAASTGRPVTATAQQTGNEAPRAVDGDMTTRWSASGFPKSLTVDLGAAQRVSNVQLVPYADRAYRYRVETSVDGATWATVVDRTATPVAGTTLDTLAATVDARYVRLTVTGVVGTTTSWVSIRELSVHDRFDPRPNLAYLRPATATSTVSSGSKPARAVDNSSATSWGSLRRPTTTAPQDLTVDLGRSATVDSVRVFSRVGSGPRDVVVLTSTNGTTWTTTATATLAATEGPHTWVLPDVAARWVRLRVTSAYGTGGVRVEELEVYGR</sequence>
<feature type="compositionally biased region" description="Polar residues" evidence="2">
    <location>
        <begin position="552"/>
        <end position="561"/>
    </location>
</feature>
<dbReference type="Gene3D" id="2.60.120.260">
    <property type="entry name" value="Galactose-binding domain-like"/>
    <property type="match status" value="2"/>
</dbReference>
<feature type="domain" description="F5/8 type C" evidence="4">
    <location>
        <begin position="399"/>
        <end position="538"/>
    </location>
</feature>
<evidence type="ECO:0000313" key="5">
    <source>
        <dbReference type="EMBL" id="KGM10334.1"/>
    </source>
</evidence>
<dbReference type="Gene3D" id="1.50.10.10">
    <property type="match status" value="1"/>
</dbReference>
<dbReference type="GO" id="GO:0005975">
    <property type="term" value="P:carbohydrate metabolic process"/>
    <property type="evidence" value="ECO:0007669"/>
    <property type="project" value="InterPro"/>
</dbReference>
<comment type="caution">
    <text evidence="5">The sequence shown here is derived from an EMBL/GenBank/DDBJ whole genome shotgun (WGS) entry which is preliminary data.</text>
</comment>
<dbReference type="SUPFAM" id="SSF49785">
    <property type="entry name" value="Galactose-binding domain-like"/>
    <property type="match status" value="2"/>
</dbReference>
<dbReference type="AlphaFoldDB" id="A0A0A0BT65"/>
<dbReference type="InterPro" id="IPR052043">
    <property type="entry name" value="PolySaccharide_Degr_Enz"/>
</dbReference>
<dbReference type="Proteomes" id="UP000029839">
    <property type="component" value="Unassembled WGS sequence"/>
</dbReference>
<feature type="region of interest" description="Disordered" evidence="2">
    <location>
        <begin position="552"/>
        <end position="586"/>
    </location>
</feature>
<keyword evidence="1" id="KW-0378">Hydrolase</keyword>
<dbReference type="PROSITE" id="PS50022">
    <property type="entry name" value="FA58C_3"/>
    <property type="match status" value="2"/>
</dbReference>
<feature type="chain" id="PRO_5001967522" description="F5/8 type C domain-containing protein" evidence="3">
    <location>
        <begin position="19"/>
        <end position="676"/>
    </location>
</feature>
<feature type="compositionally biased region" description="Polar residues" evidence="2">
    <location>
        <begin position="568"/>
        <end position="586"/>
    </location>
</feature>
<dbReference type="InterPro" id="IPR010905">
    <property type="entry name" value="Glyco_hydro_88"/>
</dbReference>
<gene>
    <name evidence="5" type="ORF">N868_09300</name>
</gene>
<dbReference type="Pfam" id="PF00754">
    <property type="entry name" value="F5_F8_type_C"/>
    <property type="match status" value="2"/>
</dbReference>
<evidence type="ECO:0000256" key="3">
    <source>
        <dbReference type="SAM" id="SignalP"/>
    </source>
</evidence>
<dbReference type="InterPro" id="IPR012341">
    <property type="entry name" value="6hp_glycosidase-like_sf"/>
</dbReference>
<reference evidence="5 6" key="2">
    <citation type="journal article" date="2015" name="Stand. Genomic Sci.">
        <title>Draft genome sequence of Cellulomonas carbonis T26(T) and comparative analysis of six Cellulomonas genomes.</title>
        <authorList>
            <person name="Zhuang W."/>
            <person name="Zhang S."/>
            <person name="Xia X."/>
            <person name="Wang G."/>
        </authorList>
    </citation>
    <scope>NUCLEOTIDE SEQUENCE [LARGE SCALE GENOMIC DNA]</scope>
    <source>
        <strain evidence="5 6">T26</strain>
    </source>
</reference>
<dbReference type="PANTHER" id="PTHR33886">
    <property type="entry name" value="UNSATURATED RHAMNOGALACTURONAN HYDROLASE (EUROFUNG)"/>
    <property type="match status" value="1"/>
</dbReference>
<dbReference type="InterPro" id="IPR000421">
    <property type="entry name" value="FA58C"/>
</dbReference>
<reference evidence="5 6" key="1">
    <citation type="submission" date="2013-08" db="EMBL/GenBank/DDBJ databases">
        <title>Genome sequencing of Cellulomonas carbonis T26.</title>
        <authorList>
            <person name="Chen F."/>
            <person name="Li Y."/>
            <person name="Wang G."/>
        </authorList>
    </citation>
    <scope>NUCLEOTIDE SEQUENCE [LARGE SCALE GENOMIC DNA]</scope>
    <source>
        <strain evidence="5 6">T26</strain>
    </source>
</reference>
<dbReference type="Pfam" id="PF07470">
    <property type="entry name" value="Glyco_hydro_88"/>
    <property type="match status" value="1"/>
</dbReference>
<proteinExistence type="predicted"/>
<name>A0A0A0BT65_9CELL</name>
<evidence type="ECO:0000313" key="6">
    <source>
        <dbReference type="Proteomes" id="UP000029839"/>
    </source>
</evidence>
<evidence type="ECO:0000256" key="2">
    <source>
        <dbReference type="SAM" id="MobiDB-lite"/>
    </source>
</evidence>
<keyword evidence="6" id="KW-1185">Reference proteome</keyword>
<dbReference type="InterPro" id="IPR008928">
    <property type="entry name" value="6-hairpin_glycosidase_sf"/>
</dbReference>
<dbReference type="PANTHER" id="PTHR33886:SF8">
    <property type="entry name" value="UNSATURATED RHAMNOGALACTURONAN HYDROLASE (EUROFUNG)"/>
    <property type="match status" value="1"/>
</dbReference>
<organism evidence="5 6">
    <name type="scientific">Cellulomonas carbonis T26</name>
    <dbReference type="NCBI Taxonomy" id="947969"/>
    <lineage>
        <taxon>Bacteria</taxon>
        <taxon>Bacillati</taxon>
        <taxon>Actinomycetota</taxon>
        <taxon>Actinomycetes</taxon>
        <taxon>Micrococcales</taxon>
        <taxon>Cellulomonadaceae</taxon>
        <taxon>Cellulomonas</taxon>
    </lineage>
</organism>
<feature type="signal peptide" evidence="3">
    <location>
        <begin position="1"/>
        <end position="18"/>
    </location>
</feature>
<dbReference type="InterPro" id="IPR008979">
    <property type="entry name" value="Galactose-bd-like_sf"/>
</dbReference>
<dbReference type="SUPFAM" id="SSF48208">
    <property type="entry name" value="Six-hairpin glycosidases"/>
    <property type="match status" value="1"/>
</dbReference>
<keyword evidence="3" id="KW-0732">Signal</keyword>
<evidence type="ECO:0000256" key="1">
    <source>
        <dbReference type="ARBA" id="ARBA00022801"/>
    </source>
</evidence>
<accession>A0A0A0BT65</accession>
<feature type="domain" description="F5/8 type C" evidence="4">
    <location>
        <begin position="540"/>
        <end position="676"/>
    </location>
</feature>